<feature type="domain" description="VOC" evidence="1">
    <location>
        <begin position="8"/>
        <end position="135"/>
    </location>
</feature>
<name>A0A3N4ME87_9BACT</name>
<dbReference type="EMBL" id="RMBX01000002">
    <property type="protein sequence ID" value="RPD42282.1"/>
    <property type="molecule type" value="Genomic_DNA"/>
</dbReference>
<dbReference type="InterPro" id="IPR004360">
    <property type="entry name" value="Glyas_Fos-R_dOase_dom"/>
</dbReference>
<organism evidence="2 3">
    <name type="scientific">Chitinophaga barathri</name>
    <dbReference type="NCBI Taxonomy" id="1647451"/>
    <lineage>
        <taxon>Bacteria</taxon>
        <taxon>Pseudomonadati</taxon>
        <taxon>Bacteroidota</taxon>
        <taxon>Chitinophagia</taxon>
        <taxon>Chitinophagales</taxon>
        <taxon>Chitinophagaceae</taxon>
        <taxon>Chitinophaga</taxon>
    </lineage>
</organism>
<evidence type="ECO:0000313" key="2">
    <source>
        <dbReference type="EMBL" id="RPD42282.1"/>
    </source>
</evidence>
<dbReference type="Gene3D" id="3.10.180.10">
    <property type="entry name" value="2,3-Dihydroxybiphenyl 1,2-Dioxygenase, domain 1"/>
    <property type="match status" value="1"/>
</dbReference>
<accession>A0A3N4ME87</accession>
<comment type="caution">
    <text evidence="2">The sequence shown here is derived from an EMBL/GenBank/DDBJ whole genome shotgun (WGS) entry which is preliminary data.</text>
</comment>
<dbReference type="Proteomes" id="UP000279089">
    <property type="component" value="Unassembled WGS sequence"/>
</dbReference>
<dbReference type="Pfam" id="PF00903">
    <property type="entry name" value="Glyoxalase"/>
    <property type="match status" value="1"/>
</dbReference>
<reference evidence="3" key="1">
    <citation type="submission" date="2018-11" db="EMBL/GenBank/DDBJ databases">
        <title>Chitinophaga lutea sp.nov., isolate from arsenic contaminated soil.</title>
        <authorList>
            <person name="Zong Y."/>
        </authorList>
    </citation>
    <scope>NUCLEOTIDE SEQUENCE [LARGE SCALE GENOMIC DNA]</scope>
    <source>
        <strain evidence="3">YLT18</strain>
    </source>
</reference>
<protein>
    <submittedName>
        <fullName evidence="2">VOC family protein</fullName>
    </submittedName>
</protein>
<evidence type="ECO:0000259" key="1">
    <source>
        <dbReference type="PROSITE" id="PS51819"/>
    </source>
</evidence>
<dbReference type="PROSITE" id="PS51819">
    <property type="entry name" value="VOC"/>
    <property type="match status" value="1"/>
</dbReference>
<proteinExistence type="predicted"/>
<dbReference type="OrthoDB" id="9796521at2"/>
<keyword evidence="3" id="KW-1185">Reference proteome</keyword>
<dbReference type="InterPro" id="IPR029068">
    <property type="entry name" value="Glyas_Bleomycin-R_OHBP_Dase"/>
</dbReference>
<dbReference type="SUPFAM" id="SSF54593">
    <property type="entry name" value="Glyoxalase/Bleomycin resistance protein/Dihydroxybiphenyl dioxygenase"/>
    <property type="match status" value="1"/>
</dbReference>
<dbReference type="RefSeq" id="WP_120515573.1">
    <property type="nucleotide sequence ID" value="NZ_QXZY01000003.1"/>
</dbReference>
<sequence>MAGNPLDIRGMAPLIPVFDMATSLRFYRDTLGFELTQTSVEPQRPENYHWVLLELNGMQLMLESIYEEDQQPVERGAAPRNNDMVLYFGSPDIEALYMQLKEKGLELDKPIKTGYGFKALYLRDPDGFLLVFHWPEAES</sequence>
<gene>
    <name evidence="2" type="ORF">EG028_03640</name>
</gene>
<evidence type="ECO:0000313" key="3">
    <source>
        <dbReference type="Proteomes" id="UP000279089"/>
    </source>
</evidence>
<dbReference type="AlphaFoldDB" id="A0A3N4ME87"/>
<dbReference type="InterPro" id="IPR037523">
    <property type="entry name" value="VOC_core"/>
</dbReference>